<dbReference type="AlphaFoldDB" id="A0A0F9DLJ7"/>
<dbReference type="EMBL" id="LAZR01028452">
    <property type="protein sequence ID" value="KKL62559.1"/>
    <property type="molecule type" value="Genomic_DNA"/>
</dbReference>
<sequence length="137" mass="15617">MQDYYRNAILLLIKTGYDIFLPLQKLIGDELIISDGNRLQRCLIKKVSTTQQGPMLGTTIKQDAMNMMTVGLSIDSIIASWPLNNEGWIVPVEAIDGMQSVRLAKRNDWLIEPIRRLDAPTRIDIHPEVAKQIKDMR</sequence>
<name>A0A0F9DLJ7_9ZZZZ</name>
<organism evidence="1">
    <name type="scientific">marine sediment metagenome</name>
    <dbReference type="NCBI Taxonomy" id="412755"/>
    <lineage>
        <taxon>unclassified sequences</taxon>
        <taxon>metagenomes</taxon>
        <taxon>ecological metagenomes</taxon>
    </lineage>
</organism>
<accession>A0A0F9DLJ7</accession>
<proteinExistence type="predicted"/>
<feature type="non-terminal residue" evidence="1">
    <location>
        <position position="137"/>
    </location>
</feature>
<comment type="caution">
    <text evidence="1">The sequence shown here is derived from an EMBL/GenBank/DDBJ whole genome shotgun (WGS) entry which is preliminary data.</text>
</comment>
<gene>
    <name evidence="1" type="ORF">LCGC14_2183960</name>
</gene>
<protein>
    <submittedName>
        <fullName evidence="1">Uncharacterized protein</fullName>
    </submittedName>
</protein>
<evidence type="ECO:0000313" key="1">
    <source>
        <dbReference type="EMBL" id="KKL62559.1"/>
    </source>
</evidence>
<reference evidence="1" key="1">
    <citation type="journal article" date="2015" name="Nature">
        <title>Complex archaea that bridge the gap between prokaryotes and eukaryotes.</title>
        <authorList>
            <person name="Spang A."/>
            <person name="Saw J.H."/>
            <person name="Jorgensen S.L."/>
            <person name="Zaremba-Niedzwiedzka K."/>
            <person name="Martijn J."/>
            <person name="Lind A.E."/>
            <person name="van Eijk R."/>
            <person name="Schleper C."/>
            <person name="Guy L."/>
            <person name="Ettema T.J."/>
        </authorList>
    </citation>
    <scope>NUCLEOTIDE SEQUENCE</scope>
</reference>